<sequence>MCRFRFEISLKEFQRLRCNEFSFLQLVSSLLLPSLFLIAFSWDFFKTSLFIFSRAKDLISDLSDIPALIDLIVLDEDFSCEATSKIFLCF</sequence>
<organism evidence="1 2">
    <name type="scientific">Schistosoma mattheei</name>
    <dbReference type="NCBI Taxonomy" id="31246"/>
    <lineage>
        <taxon>Eukaryota</taxon>
        <taxon>Metazoa</taxon>
        <taxon>Spiralia</taxon>
        <taxon>Lophotrochozoa</taxon>
        <taxon>Platyhelminthes</taxon>
        <taxon>Trematoda</taxon>
        <taxon>Digenea</taxon>
        <taxon>Strigeidida</taxon>
        <taxon>Schistosomatoidea</taxon>
        <taxon>Schistosomatidae</taxon>
        <taxon>Schistosoma</taxon>
    </lineage>
</organism>
<evidence type="ECO:0000313" key="2">
    <source>
        <dbReference type="Proteomes" id="UP000269396"/>
    </source>
</evidence>
<gene>
    <name evidence="1" type="ORF">SMTD_LOCUS21499</name>
</gene>
<keyword evidence="2" id="KW-1185">Reference proteome</keyword>
<protein>
    <submittedName>
        <fullName evidence="1">Uncharacterized protein</fullName>
    </submittedName>
</protein>
<dbReference type="EMBL" id="UZAL01047533">
    <property type="protein sequence ID" value="VDP84984.1"/>
    <property type="molecule type" value="Genomic_DNA"/>
</dbReference>
<proteinExistence type="predicted"/>
<name>A0A183Q4G2_9TREM</name>
<accession>A0A183Q4G2</accession>
<dbReference type="Proteomes" id="UP000269396">
    <property type="component" value="Unassembled WGS sequence"/>
</dbReference>
<dbReference type="STRING" id="31246.A0A183Q4G2"/>
<evidence type="ECO:0000313" key="1">
    <source>
        <dbReference type="EMBL" id="VDP84984.1"/>
    </source>
</evidence>
<dbReference type="AlphaFoldDB" id="A0A183Q4G2"/>
<reference evidence="1 2" key="1">
    <citation type="submission" date="2018-11" db="EMBL/GenBank/DDBJ databases">
        <authorList>
            <consortium name="Pathogen Informatics"/>
        </authorList>
    </citation>
    <scope>NUCLEOTIDE SEQUENCE [LARGE SCALE GENOMIC DNA]</scope>
    <source>
        <strain>Denwood</strain>
        <strain evidence="2">Zambia</strain>
    </source>
</reference>